<evidence type="ECO:0008006" key="4">
    <source>
        <dbReference type="Google" id="ProtNLM"/>
    </source>
</evidence>
<protein>
    <recommendedName>
        <fullName evidence="4">Protein kinase domain-containing protein</fullName>
    </recommendedName>
</protein>
<dbReference type="STRING" id="4999.A0A1Y1U718"/>
<organism evidence="2 3">
    <name type="scientific">Kockovaella imperatae</name>
    <dbReference type="NCBI Taxonomy" id="4999"/>
    <lineage>
        <taxon>Eukaryota</taxon>
        <taxon>Fungi</taxon>
        <taxon>Dikarya</taxon>
        <taxon>Basidiomycota</taxon>
        <taxon>Agaricomycotina</taxon>
        <taxon>Tremellomycetes</taxon>
        <taxon>Tremellales</taxon>
        <taxon>Cuniculitremaceae</taxon>
        <taxon>Kockovaella</taxon>
    </lineage>
</organism>
<dbReference type="OrthoDB" id="3182995at2759"/>
<proteinExistence type="predicted"/>
<comment type="caution">
    <text evidence="2">The sequence shown here is derived from an EMBL/GenBank/DDBJ whole genome shotgun (WGS) entry which is preliminary data.</text>
</comment>
<reference evidence="2 3" key="1">
    <citation type="submission" date="2017-03" db="EMBL/GenBank/DDBJ databases">
        <title>Widespread Adenine N6-methylation of Active Genes in Fungi.</title>
        <authorList>
            <consortium name="DOE Joint Genome Institute"/>
            <person name="Mondo S.J."/>
            <person name="Dannebaum R.O."/>
            <person name="Kuo R.C."/>
            <person name="Louie K.B."/>
            <person name="Bewick A.J."/>
            <person name="Labutti K."/>
            <person name="Haridas S."/>
            <person name="Kuo A."/>
            <person name="Salamov A."/>
            <person name="Ahrendt S.R."/>
            <person name="Lau R."/>
            <person name="Bowen B.P."/>
            <person name="Lipzen A."/>
            <person name="Sullivan W."/>
            <person name="Andreopoulos W.B."/>
            <person name="Clum A."/>
            <person name="Lindquist E."/>
            <person name="Daum C."/>
            <person name="Northen T.R."/>
            <person name="Ramamoorthy G."/>
            <person name="Schmitz R.J."/>
            <person name="Gryganskyi A."/>
            <person name="Culley D."/>
            <person name="Magnuson J."/>
            <person name="James T.Y."/>
            <person name="O'Malley M.A."/>
            <person name="Stajich J.E."/>
            <person name="Spatafora J.W."/>
            <person name="Visel A."/>
            <person name="Grigoriev I.V."/>
        </authorList>
    </citation>
    <scope>NUCLEOTIDE SEQUENCE [LARGE SCALE GENOMIC DNA]</scope>
    <source>
        <strain evidence="2 3">NRRL Y-17943</strain>
    </source>
</reference>
<dbReference type="RefSeq" id="XP_021867667.1">
    <property type="nucleotide sequence ID" value="XM_022017323.1"/>
</dbReference>
<evidence type="ECO:0000256" key="1">
    <source>
        <dbReference type="SAM" id="MobiDB-lite"/>
    </source>
</evidence>
<dbReference type="GeneID" id="33559132"/>
<dbReference type="InParanoid" id="A0A1Y1U718"/>
<gene>
    <name evidence="2" type="ORF">BD324DRAFT_640155</name>
</gene>
<feature type="compositionally biased region" description="Gly residues" evidence="1">
    <location>
        <begin position="404"/>
        <end position="426"/>
    </location>
</feature>
<feature type="region of interest" description="Disordered" evidence="1">
    <location>
        <begin position="552"/>
        <end position="577"/>
    </location>
</feature>
<dbReference type="Proteomes" id="UP000193218">
    <property type="component" value="Unassembled WGS sequence"/>
</dbReference>
<accession>A0A1Y1U718</accession>
<feature type="compositionally biased region" description="Low complexity" evidence="1">
    <location>
        <begin position="446"/>
        <end position="470"/>
    </location>
</feature>
<feature type="compositionally biased region" description="Polar residues" evidence="1">
    <location>
        <begin position="559"/>
        <end position="569"/>
    </location>
</feature>
<evidence type="ECO:0000313" key="3">
    <source>
        <dbReference type="Proteomes" id="UP000193218"/>
    </source>
</evidence>
<sequence>MASYQAGVLTIRPDGTTGPLPARFLVDVGSSDDDPGSVKRYRGYVAKAQPGLFQSRSPYDFVTRYCGPEIFAQRVTADRRTPHVSPMPFSRTTTDLTGPAARRFMATFPKGVQLVPDQSMTGDLARELEGLTDAGLGRETYEDHSRGFLPHMAAQHQTYNELHRVHETEEIFYEGDQTGALRTGPLAMANRTIKYLTPGLVIWSHANQGQNIVSDLQTWSNALWTAGTTGTGALLEAKRLDGLTSKHVRAGWALIRDSLTPCRLVIEEVDVAEGGKRYISKVVNEERTLDVHHSVRKAWLQVRVGGVGIRTDCDKAFLQCHASQRRYAIVHNWDVTQLMELVKKDQVRLSHAVERDVGAHQSAFTFMTALVVLALKEWEVPEGGFLGSMRGALTARVAEQGGAAGQGGAAEQGGVSEQGGALGENQGGADSQGSLELPEHSDAPRSSDSPGSSDAGPSDPPLSSDAGPSDLWHRRAARNPGKPAVLKQVHTGMVPQPMPRFQSLCPDINGGLSLSLSRVADQPGALVVCQQIGLGFTWKVFDGVLAVAPRPSRKRRSNESIMTSSSGPSPRTPHFGTPTEQVAVAVKVFDLADKMVDVIQDDPNRMEQLEAMAMLEVTMYTGKLRALQGSVVPRCFGAWRDTHGRIFLLLEKLRPLQAEQLSDLPQSMKTQVYDLFRQVHAAGVCVGEVDVRHVMAVSDTQELRLIDFDRSSSGEAARIEDEMRVVQRELGWEL</sequence>
<feature type="region of interest" description="Disordered" evidence="1">
    <location>
        <begin position="404"/>
        <end position="476"/>
    </location>
</feature>
<dbReference type="AlphaFoldDB" id="A0A1Y1U718"/>
<dbReference type="EMBL" id="NBSH01000026">
    <property type="protein sequence ID" value="ORX33316.1"/>
    <property type="molecule type" value="Genomic_DNA"/>
</dbReference>
<name>A0A1Y1U718_9TREE</name>
<evidence type="ECO:0000313" key="2">
    <source>
        <dbReference type="EMBL" id="ORX33316.1"/>
    </source>
</evidence>
<keyword evidence="3" id="KW-1185">Reference proteome</keyword>